<proteinExistence type="predicted"/>
<gene>
    <name evidence="1" type="ORF">KPL71_001256</name>
</gene>
<dbReference type="EMBL" id="CM039170">
    <property type="protein sequence ID" value="KAH9802121.1"/>
    <property type="molecule type" value="Genomic_DNA"/>
</dbReference>
<evidence type="ECO:0000313" key="2">
    <source>
        <dbReference type="Proteomes" id="UP000829398"/>
    </source>
</evidence>
<organism evidence="1 2">
    <name type="scientific">Citrus sinensis</name>
    <name type="common">Sweet orange</name>
    <name type="synonym">Citrus aurantium var. sinensis</name>
    <dbReference type="NCBI Taxonomy" id="2711"/>
    <lineage>
        <taxon>Eukaryota</taxon>
        <taxon>Viridiplantae</taxon>
        <taxon>Streptophyta</taxon>
        <taxon>Embryophyta</taxon>
        <taxon>Tracheophyta</taxon>
        <taxon>Spermatophyta</taxon>
        <taxon>Magnoliopsida</taxon>
        <taxon>eudicotyledons</taxon>
        <taxon>Gunneridae</taxon>
        <taxon>Pentapetalae</taxon>
        <taxon>rosids</taxon>
        <taxon>malvids</taxon>
        <taxon>Sapindales</taxon>
        <taxon>Rutaceae</taxon>
        <taxon>Aurantioideae</taxon>
        <taxon>Citrus</taxon>
    </lineage>
</organism>
<protein>
    <submittedName>
        <fullName evidence="1">Cytochrome P450 71A22</fullName>
    </submittedName>
</protein>
<comment type="caution">
    <text evidence="1">The sequence shown here is derived from an EMBL/GenBank/DDBJ whole genome shotgun (WGS) entry which is preliminary data.</text>
</comment>
<reference evidence="2" key="1">
    <citation type="journal article" date="2023" name="Hortic. Res.">
        <title>A chromosome-level phased genome enabling allele-level studies in sweet orange: a case study on citrus Huanglongbing tolerance.</title>
        <authorList>
            <person name="Wu B."/>
            <person name="Yu Q."/>
            <person name="Deng Z."/>
            <person name="Duan Y."/>
            <person name="Luo F."/>
            <person name="Gmitter F. Jr."/>
        </authorList>
    </citation>
    <scope>NUCLEOTIDE SEQUENCE [LARGE SCALE GENOMIC DNA]</scope>
    <source>
        <strain evidence="2">cv. Valencia</strain>
    </source>
</reference>
<name>A0ACB8NW65_CITSI</name>
<dbReference type="Proteomes" id="UP000829398">
    <property type="component" value="Chromosome 1"/>
</dbReference>
<accession>A0ACB8NW65</accession>
<sequence length="462" mass="52544">MSVFQQLLNLQTLFTIAACIFAVFALFKWFLVQPISSKKSLPPSPPKLPIIGNLHQLGLFPHRSLGALAQRYGPLMLLHLGKVPVLVVSSADAACEIVRTHDVIFANRPKLTPFVKLLNGCIDVSMAPYDLSDILFTLTNNIVFRIALGRKYSDQGEVGSKFRKQFKDFIELMATFHVGDYIPWLGWICYFSGLNARLKKTAKEVDDFLEVVIQEHENRMSNNSQVEDHKDFIDVLLWLQKENILDFPIDKATIKALLQDVFGPGTDSTHTVLEWAMTELLRHPEMMEAVQNEVRRIVGQKSDITEEDLNDMHYLKAVIKETLRFHPPVPLLVPRQSTQQVKINGYDVAAGTQVYINYWAISRDPASWDQAEEFRPERFLNSSISFQGHDVQFIPFGAGRRGCPGTDFAMRMIELALASLLREFDWSFPDQEAKGQQRLDVPESNGLTIHRKFPLHALAIPR</sequence>
<keyword evidence="2" id="KW-1185">Reference proteome</keyword>
<evidence type="ECO:0000313" key="1">
    <source>
        <dbReference type="EMBL" id="KAH9802121.1"/>
    </source>
</evidence>